<dbReference type="InterPro" id="IPR051041">
    <property type="entry name" value="FMRFamide-related_np"/>
</dbReference>
<comment type="subcellular location">
    <subcellularLocation>
        <location evidence="1">Secreted</location>
    </subcellularLocation>
</comment>
<evidence type="ECO:0000256" key="3">
    <source>
        <dbReference type="ARBA" id="ARBA00022525"/>
    </source>
</evidence>
<keyword evidence="5" id="KW-0027">Amidation</keyword>
<dbReference type="Proteomes" id="UP000694941">
    <property type="component" value="Unplaced"/>
</dbReference>
<evidence type="ECO:0000256" key="7">
    <source>
        <dbReference type="SAM" id="MobiDB-lite"/>
    </source>
</evidence>
<comment type="similarity">
    <text evidence="2">Belongs to the FARP (FMRFamide related peptide) family.</text>
</comment>
<sequence>MILWEYVAFVVWGVLMPSHVGGRAASHPLPISDGPLPKTLLLHEILSRHSLPPGSIYNSNWNPPFQKRFPELYFAGLIHKLKERKRNRVIYEKLQKLNDYEGKRGHSLLHFGKRNFDEKVKLDHKQGDFQSLPRSLPEAVGLLYVILNKINSLLYQPYQREDQKRDEGHKMLYFGKRSILKPKIKKYFMNFDPNSFEGSLLEIIKNEDLKKNLINAKQPDRNVYFDKNQNDKKRPDHHMMYFGKRAEKEKQPDHHMIYFGKRLDKEKRPDHHMMYFGKRFHEQKQPDHYMMYFGKRFDEEKRPDHHMMYFGKRLHIQKRPDHQMMYFGKRFHEQKQPDHYMMYLRKRLNKEKRPDHQMMYFGKRIDDEKRPDHQMMYFGKRTEDKNRPDHQMMYFGKRTEDEKRPDHQMMYFGKRTEDEKRPDHQMMYFGKRSSDEKRPNHQMMYFGKRTEDEKRLDHEMMYFGKRAEKEKRPDHQMMYFGKRLEKEKRPDHRMMYFGKRSTQQPLHNHRMMYFGKRVDKDKPSEKQTVYFSKKPLSEIQPDDEMVYFGITFDDENQPDLRMVNFGKMLNEEKRADHKMIHFGKRPIYGNDEEEKFEGLRKSLYKKDGHNMLYFGKRMKNSENLESLMNSLVYLYDQPVISTDERYNSNDRSLSNHDISTSNNQGLVSHDMEQTEQPSLIHGNIDEKDNLTRTNLEVIPKVMKLLKGYETSAENNFHLTKRLETRSVNNEETNNVQSKQNKYLISAEHLGLAVKGSPNNGNSNTGKIVTSEDQKASNHKRVKRSTPNPDGTVADVMNDFTGYEFMPYNEEEDLISKKWSFENPELFPTRSAGPLVPVLTEQIQEQYPNPQYYFREDRGTNRKDEERNAFLHFG</sequence>
<name>A0ABM1SMM3_LIMPO</name>
<evidence type="ECO:0000256" key="6">
    <source>
        <dbReference type="ARBA" id="ARBA00023320"/>
    </source>
</evidence>
<keyword evidence="3" id="KW-0964">Secreted</keyword>
<proteinExistence type="inferred from homology"/>
<evidence type="ECO:0000256" key="5">
    <source>
        <dbReference type="ARBA" id="ARBA00022815"/>
    </source>
</evidence>
<evidence type="ECO:0000256" key="4">
    <source>
        <dbReference type="ARBA" id="ARBA00022737"/>
    </source>
</evidence>
<evidence type="ECO:0000313" key="10">
    <source>
        <dbReference type="RefSeq" id="XP_022244879.1"/>
    </source>
</evidence>
<accession>A0ABM1SMM3</accession>
<dbReference type="RefSeq" id="XP_022244879.1">
    <property type="nucleotide sequence ID" value="XM_022389171.1"/>
</dbReference>
<keyword evidence="4" id="KW-0677">Repeat</keyword>
<dbReference type="GeneID" id="111086420"/>
<feature type="region of interest" description="Disordered" evidence="7">
    <location>
        <begin position="753"/>
        <end position="789"/>
    </location>
</feature>
<organism evidence="9 10">
    <name type="scientific">Limulus polyphemus</name>
    <name type="common">Atlantic horseshoe crab</name>
    <dbReference type="NCBI Taxonomy" id="6850"/>
    <lineage>
        <taxon>Eukaryota</taxon>
        <taxon>Metazoa</taxon>
        <taxon>Ecdysozoa</taxon>
        <taxon>Arthropoda</taxon>
        <taxon>Chelicerata</taxon>
        <taxon>Merostomata</taxon>
        <taxon>Xiphosura</taxon>
        <taxon>Limulidae</taxon>
        <taxon>Limulus</taxon>
    </lineage>
</organism>
<gene>
    <name evidence="10" type="primary">LOC111086420</name>
</gene>
<dbReference type="PANTHER" id="PTHR20986:SF22">
    <property type="entry name" value="FMRFAMIDE-RELATED PEPTIDES"/>
    <property type="match status" value="1"/>
</dbReference>
<evidence type="ECO:0000256" key="1">
    <source>
        <dbReference type="ARBA" id="ARBA00004613"/>
    </source>
</evidence>
<feature type="chain" id="PRO_5047201669" evidence="8">
    <location>
        <begin position="26"/>
        <end position="873"/>
    </location>
</feature>
<dbReference type="PANTHER" id="PTHR20986">
    <property type="entry name" value="FMRFAMIDE-RELATED PEPTIDES"/>
    <property type="match status" value="1"/>
</dbReference>
<keyword evidence="9" id="KW-1185">Reference proteome</keyword>
<dbReference type="SMART" id="SM00029">
    <property type="entry name" value="GASTRIN"/>
    <property type="match status" value="17"/>
</dbReference>
<reference evidence="10" key="1">
    <citation type="submission" date="2025-08" db="UniProtKB">
        <authorList>
            <consortium name="RefSeq"/>
        </authorList>
    </citation>
    <scope>IDENTIFICATION</scope>
    <source>
        <tissue evidence="10">Muscle</tissue>
    </source>
</reference>
<protein>
    <submittedName>
        <fullName evidence="10">Uncharacterized protein LOC111086420</fullName>
    </submittedName>
</protein>
<keyword evidence="8" id="KW-0732">Signal</keyword>
<feature type="signal peptide" evidence="8">
    <location>
        <begin position="1"/>
        <end position="25"/>
    </location>
</feature>
<evidence type="ECO:0000313" key="9">
    <source>
        <dbReference type="Proteomes" id="UP000694941"/>
    </source>
</evidence>
<feature type="compositionally biased region" description="Polar residues" evidence="7">
    <location>
        <begin position="756"/>
        <end position="767"/>
    </location>
</feature>
<evidence type="ECO:0000256" key="2">
    <source>
        <dbReference type="ARBA" id="ARBA00006356"/>
    </source>
</evidence>
<keyword evidence="6" id="KW-0527">Neuropeptide</keyword>
<evidence type="ECO:0000256" key="8">
    <source>
        <dbReference type="SAM" id="SignalP"/>
    </source>
</evidence>